<keyword evidence="3" id="KW-1185">Reference proteome</keyword>
<gene>
    <name evidence="2" type="ORF">SCP_0406650</name>
</gene>
<protein>
    <recommendedName>
        <fullName evidence="1">Tf2-1-like SH3-like domain-containing protein</fullName>
    </recommendedName>
</protein>
<dbReference type="InParanoid" id="A0A401GJE6"/>
<dbReference type="AlphaFoldDB" id="A0A401GJE6"/>
<dbReference type="InterPro" id="IPR056924">
    <property type="entry name" value="SH3_Tf2-1"/>
</dbReference>
<evidence type="ECO:0000259" key="1">
    <source>
        <dbReference type="Pfam" id="PF24626"/>
    </source>
</evidence>
<proteinExistence type="predicted"/>
<reference evidence="2 3" key="1">
    <citation type="journal article" date="2018" name="Sci. Rep.">
        <title>Genome sequence of the cauliflower mushroom Sparassis crispa (Hanabiratake) and its association with beneficial usage.</title>
        <authorList>
            <person name="Kiyama R."/>
            <person name="Furutani Y."/>
            <person name="Kawaguchi K."/>
            <person name="Nakanishi T."/>
        </authorList>
    </citation>
    <scope>NUCLEOTIDE SEQUENCE [LARGE SCALE GENOMIC DNA]</scope>
</reference>
<accession>A0A401GJE6</accession>
<name>A0A401GJE6_9APHY</name>
<dbReference type="Proteomes" id="UP000287166">
    <property type="component" value="Unassembled WGS sequence"/>
</dbReference>
<sequence>MKFMGVQEFAQRALANLKMVHNAIIASCTHQTFQANKLRQEEPEFTIGSKLYLSTQNLALPKGRARKLMPKFIGPYEITDVHAATSNYTLELPQELKDRRILPTFHVSLLR</sequence>
<comment type="caution">
    <text evidence="2">The sequence shown here is derived from an EMBL/GenBank/DDBJ whole genome shotgun (WGS) entry which is preliminary data.</text>
</comment>
<evidence type="ECO:0000313" key="3">
    <source>
        <dbReference type="Proteomes" id="UP000287166"/>
    </source>
</evidence>
<dbReference type="RefSeq" id="XP_027613194.1">
    <property type="nucleotide sequence ID" value="XM_027757393.1"/>
</dbReference>
<dbReference type="GeneID" id="38779198"/>
<dbReference type="OrthoDB" id="3227343at2759"/>
<feature type="domain" description="Tf2-1-like SH3-like" evidence="1">
    <location>
        <begin position="50"/>
        <end position="111"/>
    </location>
</feature>
<organism evidence="2 3">
    <name type="scientific">Sparassis crispa</name>
    <dbReference type="NCBI Taxonomy" id="139825"/>
    <lineage>
        <taxon>Eukaryota</taxon>
        <taxon>Fungi</taxon>
        <taxon>Dikarya</taxon>
        <taxon>Basidiomycota</taxon>
        <taxon>Agaricomycotina</taxon>
        <taxon>Agaricomycetes</taxon>
        <taxon>Polyporales</taxon>
        <taxon>Sparassidaceae</taxon>
        <taxon>Sparassis</taxon>
    </lineage>
</organism>
<dbReference type="EMBL" id="BFAD01000004">
    <property type="protein sequence ID" value="GBE82281.1"/>
    <property type="molecule type" value="Genomic_DNA"/>
</dbReference>
<dbReference type="Pfam" id="PF24626">
    <property type="entry name" value="SH3_Tf2-1"/>
    <property type="match status" value="1"/>
</dbReference>
<evidence type="ECO:0000313" key="2">
    <source>
        <dbReference type="EMBL" id="GBE82281.1"/>
    </source>
</evidence>